<dbReference type="InterPro" id="IPR046864">
    <property type="entry name" value="VasX_N"/>
</dbReference>
<proteinExistence type="predicted"/>
<feature type="transmembrane region" description="Helical" evidence="1">
    <location>
        <begin position="834"/>
        <end position="852"/>
    </location>
</feature>
<evidence type="ECO:0000256" key="1">
    <source>
        <dbReference type="SAM" id="Phobius"/>
    </source>
</evidence>
<dbReference type="CDD" id="cd20707">
    <property type="entry name" value="MIX_III"/>
    <property type="match status" value="1"/>
</dbReference>
<keyword evidence="4" id="KW-1185">Reference proteome</keyword>
<reference evidence="3 4" key="1">
    <citation type="submission" date="2024-07" db="EMBL/GenBank/DDBJ databases">
        <title>Luteimonas salilacus sp. nov., isolated from the shore soil of Salt Lake in Tibet of China.</title>
        <authorList>
            <person name="Zhang X."/>
            <person name="Li A."/>
        </authorList>
    </citation>
    <scope>NUCLEOTIDE SEQUENCE [LARGE SCALE GENOMIC DNA]</scope>
    <source>
        <strain evidence="3 4">B3-2-R+30</strain>
    </source>
</reference>
<accession>A0ABV4HLJ8</accession>
<keyword evidence="1" id="KW-0472">Membrane</keyword>
<evidence type="ECO:0000313" key="3">
    <source>
        <dbReference type="EMBL" id="MEZ0473589.1"/>
    </source>
</evidence>
<comment type="caution">
    <text evidence="3">The sequence shown here is derived from an EMBL/GenBank/DDBJ whole genome shotgun (WGS) entry which is preliminary data.</text>
</comment>
<dbReference type="Pfam" id="PF20249">
    <property type="entry name" value="VasX_N"/>
    <property type="match status" value="1"/>
</dbReference>
<dbReference type="Proteomes" id="UP001566331">
    <property type="component" value="Unassembled WGS sequence"/>
</dbReference>
<organism evidence="3 4">
    <name type="scientific">Luteimonas salinilitoris</name>
    <dbReference type="NCBI Taxonomy" id="3237697"/>
    <lineage>
        <taxon>Bacteria</taxon>
        <taxon>Pseudomonadati</taxon>
        <taxon>Pseudomonadota</taxon>
        <taxon>Gammaproteobacteria</taxon>
        <taxon>Lysobacterales</taxon>
        <taxon>Lysobacteraceae</taxon>
        <taxon>Luteimonas</taxon>
    </lineage>
</organism>
<sequence>MADAQTQQQEFCPNCTKFGLPILPLRYAVARNDASVTEQAPELTGSFGDGVRDIAMPDVSARYTLRLLRSGYLYVFNETRGEWKAYQVGEDAQLIEFDIRDKAPPPQTEEDEHPAVCSRHGNPPTAKCVIIPDAANAGPVWLAFSDVAWTQAMLAYNRTRANREKHMRRIDVAAWVGGGGEATQPHLQSLAGVREHVAEYHLEPPASEPNTPEMIAEHEARNASLPEEKRSILLENVTVKAYMAFSHSLDDFGNCSPEAEQLIDDAQRAGERWGYPPAMVALDDPSGIAADLNELAKQRLREWAQAPERKKKHESALLIGAVRQAVENGGELQTSERRRQTMGILGALMPAHVGAAYGGRPGIRGVANAMDRAGRLSESELEAIHADAWEKYEDMYDEAARKRYLENEYPAELAAFEESTIKALDEAYIGWMGSAPFREYFRGNFDPNHVQSGVVYTGVLYTVLNDASGRKLVCDYMEQCFDADPSDPNSILCRGLVFNQDQLARKWMDTTGEVPEPDGGWNGMVERLWSVANTLLGEAAGSLVTAARASLNNYAYEYSGVLIRKLKKIYDLRTGALIASQVEPRALSILGMIARSDAPEYRLMTVRTEMNRMQARWVMGRAAEAAADPRRRSPYSPRELRNMYDPRAGRVTFQGVVLVEQTQYAHFEGVQRLSPEEFDLRMQSSVRLASRIEAGGHFVAALLALWSLGSAWDDMKKAPSAKTKWSFASGVAALSGTLMETAGTALKTSQWGAMPFGKTIVRRAGTVVTRSQALSFAGRMIGMIGGVISGVLTIVEGFSEYSISPVYGLAMVGLGTGMVIAAVMLGIGMVSGPVGIIITLILALIAFLVSFLKKDEIQKWLDRTVAFGHHRQDSFGSIEAQWQSMQTLGSEEAATAGAGGG</sequence>
<feature type="transmembrane region" description="Helical" evidence="1">
    <location>
        <begin position="807"/>
        <end position="828"/>
    </location>
</feature>
<dbReference type="NCBIfam" id="NF041559">
    <property type="entry name" value="BTH_I2691_fam"/>
    <property type="match status" value="1"/>
</dbReference>
<feature type="domain" description="Toxin VasX N-terminal region" evidence="2">
    <location>
        <begin position="12"/>
        <end position="176"/>
    </location>
</feature>
<evidence type="ECO:0000259" key="2">
    <source>
        <dbReference type="Pfam" id="PF20249"/>
    </source>
</evidence>
<evidence type="ECO:0000313" key="4">
    <source>
        <dbReference type="Proteomes" id="UP001566331"/>
    </source>
</evidence>
<protein>
    <submittedName>
        <fullName evidence="3">T6SS effector BTH_I2691 family protein</fullName>
    </submittedName>
</protein>
<gene>
    <name evidence="3" type="ORF">AB6713_03025</name>
</gene>
<dbReference type="InterPro" id="IPR048126">
    <property type="entry name" value="Toxin_VasX"/>
</dbReference>
<keyword evidence="1" id="KW-1133">Transmembrane helix</keyword>
<name>A0ABV4HLJ8_9GAMM</name>
<feature type="transmembrane region" description="Helical" evidence="1">
    <location>
        <begin position="776"/>
        <end position="795"/>
    </location>
</feature>
<keyword evidence="1" id="KW-0812">Transmembrane</keyword>
<dbReference type="RefSeq" id="WP_370563057.1">
    <property type="nucleotide sequence ID" value="NZ_JBFWIB010000002.1"/>
</dbReference>
<dbReference type="EMBL" id="JBFWIC010000003">
    <property type="protein sequence ID" value="MEZ0473589.1"/>
    <property type="molecule type" value="Genomic_DNA"/>
</dbReference>